<feature type="transmembrane region" description="Helical" evidence="8">
    <location>
        <begin position="34"/>
        <end position="62"/>
    </location>
</feature>
<keyword evidence="4" id="KW-0677">Repeat</keyword>
<organism evidence="9 10">
    <name type="scientific">Klebsormidium nitens</name>
    <name type="common">Green alga</name>
    <name type="synonym">Ulothrix nitens</name>
    <dbReference type="NCBI Taxonomy" id="105231"/>
    <lineage>
        <taxon>Eukaryota</taxon>
        <taxon>Viridiplantae</taxon>
        <taxon>Streptophyta</taxon>
        <taxon>Klebsormidiophyceae</taxon>
        <taxon>Klebsormidiales</taxon>
        <taxon>Klebsormidiaceae</taxon>
        <taxon>Klebsormidium</taxon>
    </lineage>
</organism>
<dbReference type="PRINTS" id="PR00783">
    <property type="entry name" value="MINTRINSICP"/>
</dbReference>
<dbReference type="PANTHER" id="PTHR45665:SF9">
    <property type="entry name" value="AQUAPORIN-8"/>
    <property type="match status" value="1"/>
</dbReference>
<dbReference type="Pfam" id="PF00230">
    <property type="entry name" value="MIP"/>
    <property type="match status" value="1"/>
</dbReference>
<name>A0A1Y1HQD2_KLENI</name>
<gene>
    <name evidence="9" type="ORF">KFL_000640100</name>
</gene>
<dbReference type="GO" id="GO:0006833">
    <property type="term" value="P:water transport"/>
    <property type="evidence" value="ECO:0000318"/>
    <property type="project" value="GO_Central"/>
</dbReference>
<evidence type="ECO:0000256" key="3">
    <source>
        <dbReference type="ARBA" id="ARBA00022692"/>
    </source>
</evidence>
<evidence type="ECO:0000256" key="5">
    <source>
        <dbReference type="ARBA" id="ARBA00022989"/>
    </source>
</evidence>
<keyword evidence="5 8" id="KW-1133">Transmembrane helix</keyword>
<dbReference type="InterPro" id="IPR034294">
    <property type="entry name" value="Aquaporin_transptr"/>
</dbReference>
<evidence type="ECO:0000313" key="9">
    <source>
        <dbReference type="EMBL" id="GAQ80844.1"/>
    </source>
</evidence>
<feature type="transmembrane region" description="Helical" evidence="8">
    <location>
        <begin position="82"/>
        <end position="101"/>
    </location>
</feature>
<dbReference type="STRING" id="105231.A0A1Y1HQD2"/>
<evidence type="ECO:0000256" key="2">
    <source>
        <dbReference type="ARBA" id="ARBA00022448"/>
    </source>
</evidence>
<feature type="transmembrane region" description="Helical" evidence="8">
    <location>
        <begin position="113"/>
        <end position="133"/>
    </location>
</feature>
<protein>
    <submittedName>
        <fullName evidence="9">Aquaporin</fullName>
    </submittedName>
</protein>
<dbReference type="OMA" id="LAALXAG"/>
<evidence type="ECO:0000313" key="10">
    <source>
        <dbReference type="Proteomes" id="UP000054558"/>
    </source>
</evidence>
<evidence type="ECO:0000256" key="4">
    <source>
        <dbReference type="ARBA" id="ARBA00022737"/>
    </source>
</evidence>
<sequence>MIVIFAIANISGGHVTPTVTIATMITGHIDLLKGLLYMLAQLLGAIFASLIMAGLVPGAGVAMGDSGPGCFSPGATTTNGQLFGWEFFNSFILVSVVYAVAIGSPSFGNVAPIAAGFTLVVVIFMSAAFSGGGVSPVRVLGPACVFHCYWDKVGYYILGQFGGAIIAGLFACPLYGGHAKWMDPFMPWGHVNYESKLEADGSFRGKPGHPEKSMEPASSV</sequence>
<evidence type="ECO:0000256" key="1">
    <source>
        <dbReference type="ARBA" id="ARBA00004127"/>
    </source>
</evidence>
<keyword evidence="6 8" id="KW-0472">Membrane</keyword>
<dbReference type="OrthoDB" id="3222at2759"/>
<dbReference type="InterPro" id="IPR023271">
    <property type="entry name" value="Aquaporin-like"/>
</dbReference>
<dbReference type="PANTHER" id="PTHR45665">
    <property type="entry name" value="AQUAPORIN-8"/>
    <property type="match status" value="1"/>
</dbReference>
<dbReference type="InterPro" id="IPR000425">
    <property type="entry name" value="MIP"/>
</dbReference>
<dbReference type="Proteomes" id="UP000054558">
    <property type="component" value="Unassembled WGS sequence"/>
</dbReference>
<dbReference type="Gene3D" id="1.20.1080.10">
    <property type="entry name" value="Glycerol uptake facilitator protein"/>
    <property type="match status" value="1"/>
</dbReference>
<dbReference type="AlphaFoldDB" id="A0A1Y1HQD2"/>
<keyword evidence="2 7" id="KW-0813">Transport</keyword>
<proteinExistence type="inferred from homology"/>
<dbReference type="SUPFAM" id="SSF81338">
    <property type="entry name" value="Aquaporin-like"/>
    <property type="match status" value="1"/>
</dbReference>
<dbReference type="GO" id="GO:0019755">
    <property type="term" value="P:one-carbon compound transport"/>
    <property type="evidence" value="ECO:0007669"/>
    <property type="project" value="UniProtKB-ARBA"/>
</dbReference>
<comment type="subcellular location">
    <subcellularLocation>
        <location evidence="1">Endomembrane system</location>
        <topology evidence="1">Multi-pass membrane protein</topology>
    </subcellularLocation>
</comment>
<keyword evidence="3 7" id="KW-0812">Transmembrane</keyword>
<dbReference type="GO" id="GO:0012505">
    <property type="term" value="C:endomembrane system"/>
    <property type="evidence" value="ECO:0007669"/>
    <property type="project" value="UniProtKB-SubCell"/>
</dbReference>
<keyword evidence="10" id="KW-1185">Reference proteome</keyword>
<feature type="transmembrane region" description="Helical" evidence="8">
    <location>
        <begin position="153"/>
        <end position="176"/>
    </location>
</feature>
<evidence type="ECO:0000256" key="7">
    <source>
        <dbReference type="RuleBase" id="RU000477"/>
    </source>
</evidence>
<dbReference type="EMBL" id="DF237013">
    <property type="protein sequence ID" value="GAQ80844.1"/>
    <property type="molecule type" value="Genomic_DNA"/>
</dbReference>
<evidence type="ECO:0000256" key="8">
    <source>
        <dbReference type="SAM" id="Phobius"/>
    </source>
</evidence>
<accession>A0A1Y1HQD2</accession>
<dbReference type="GO" id="GO:0016020">
    <property type="term" value="C:membrane"/>
    <property type="evidence" value="ECO:0000318"/>
    <property type="project" value="GO_Central"/>
</dbReference>
<evidence type="ECO:0000256" key="6">
    <source>
        <dbReference type="ARBA" id="ARBA00023136"/>
    </source>
</evidence>
<comment type="similarity">
    <text evidence="7">Belongs to the MIP/aquaporin (TC 1.A.8) family.</text>
</comment>
<reference evidence="9 10" key="1">
    <citation type="journal article" date="2014" name="Nat. Commun.">
        <title>Klebsormidium flaccidum genome reveals primary factors for plant terrestrial adaptation.</title>
        <authorList>
            <person name="Hori K."/>
            <person name="Maruyama F."/>
            <person name="Fujisawa T."/>
            <person name="Togashi T."/>
            <person name="Yamamoto N."/>
            <person name="Seo M."/>
            <person name="Sato S."/>
            <person name="Yamada T."/>
            <person name="Mori H."/>
            <person name="Tajima N."/>
            <person name="Moriyama T."/>
            <person name="Ikeuchi M."/>
            <person name="Watanabe M."/>
            <person name="Wada H."/>
            <person name="Kobayashi K."/>
            <person name="Saito M."/>
            <person name="Masuda T."/>
            <person name="Sasaki-Sekimoto Y."/>
            <person name="Mashiguchi K."/>
            <person name="Awai K."/>
            <person name="Shimojima M."/>
            <person name="Masuda S."/>
            <person name="Iwai M."/>
            <person name="Nobusawa T."/>
            <person name="Narise T."/>
            <person name="Kondo S."/>
            <person name="Saito H."/>
            <person name="Sato R."/>
            <person name="Murakawa M."/>
            <person name="Ihara Y."/>
            <person name="Oshima-Yamada Y."/>
            <person name="Ohtaka K."/>
            <person name="Satoh M."/>
            <person name="Sonobe K."/>
            <person name="Ishii M."/>
            <person name="Ohtani R."/>
            <person name="Kanamori-Sato M."/>
            <person name="Honoki R."/>
            <person name="Miyazaki D."/>
            <person name="Mochizuki H."/>
            <person name="Umetsu J."/>
            <person name="Higashi K."/>
            <person name="Shibata D."/>
            <person name="Kamiya Y."/>
            <person name="Sato N."/>
            <person name="Nakamura Y."/>
            <person name="Tabata S."/>
            <person name="Ida S."/>
            <person name="Kurokawa K."/>
            <person name="Ohta H."/>
        </authorList>
    </citation>
    <scope>NUCLEOTIDE SEQUENCE [LARGE SCALE GENOMIC DNA]</scope>
    <source>
        <strain evidence="9 10">NIES-2285</strain>
    </source>
</reference>
<dbReference type="GO" id="GO:0005737">
    <property type="term" value="C:cytoplasm"/>
    <property type="evidence" value="ECO:0007669"/>
    <property type="project" value="UniProtKB-ARBA"/>
</dbReference>
<dbReference type="GO" id="GO:0015250">
    <property type="term" value="F:water channel activity"/>
    <property type="evidence" value="ECO:0000318"/>
    <property type="project" value="GO_Central"/>
</dbReference>